<gene>
    <name evidence="4" type="ORF">B9Z65_760</name>
</gene>
<keyword evidence="5" id="KW-1185">Reference proteome</keyword>
<dbReference type="PANTHER" id="PTHR43861">
    <property type="entry name" value="TRANS-ACONITATE 2-METHYLTRANSFERASE-RELATED"/>
    <property type="match status" value="1"/>
</dbReference>
<dbReference type="GO" id="GO:0008168">
    <property type="term" value="F:methyltransferase activity"/>
    <property type="evidence" value="ECO:0007669"/>
    <property type="project" value="UniProtKB-KW"/>
</dbReference>
<dbReference type="Pfam" id="PF13649">
    <property type="entry name" value="Methyltransf_25"/>
    <property type="match status" value="1"/>
</dbReference>
<dbReference type="SUPFAM" id="SSF53335">
    <property type="entry name" value="S-adenosyl-L-methionine-dependent methyltransferases"/>
    <property type="match status" value="1"/>
</dbReference>
<dbReference type="Proteomes" id="UP000243723">
    <property type="component" value="Unassembled WGS sequence"/>
</dbReference>
<dbReference type="Gene3D" id="3.40.50.150">
    <property type="entry name" value="Vaccinia Virus protein VP39"/>
    <property type="match status" value="1"/>
</dbReference>
<name>A0A2P8AJG0_9PEZI</name>
<keyword evidence="1" id="KW-0489">Methyltransferase</keyword>
<keyword evidence="2" id="KW-0808">Transferase</keyword>
<dbReference type="InterPro" id="IPR029063">
    <property type="entry name" value="SAM-dependent_MTases_sf"/>
</dbReference>
<dbReference type="EMBL" id="NHZQ01000003">
    <property type="protein sequence ID" value="PSK60610.1"/>
    <property type="molecule type" value="Genomic_DNA"/>
</dbReference>
<dbReference type="PANTHER" id="PTHR43861:SF1">
    <property type="entry name" value="TRANS-ACONITATE 2-METHYLTRANSFERASE"/>
    <property type="match status" value="1"/>
</dbReference>
<dbReference type="InterPro" id="IPR041698">
    <property type="entry name" value="Methyltransf_25"/>
</dbReference>
<evidence type="ECO:0000256" key="1">
    <source>
        <dbReference type="ARBA" id="ARBA00022603"/>
    </source>
</evidence>
<sequence length="273" mass="29599">MSSKENHWSSGAYALSAPFVPTLTARLLTLLDAQEGHRILDLGCGSGLLTSHLSHLVGSTGTVLALDSSPSMISSAATTYPAPNTTYRVHDCARLASDPDAADGSWDKVFSNAALHWILRDEDTRQAVFGDCFRALKAGGELVFEMGGQGNVGEVEAAAVGALVAEGVEVERAREGRGWFFPSEGWMRGALKGEGFEVVLLETEYRATELTGEAGLEGWVRLMCASMLELVEGERRERVVRMVGRILEKVVTREEDGSQWLGYVRLRAVARKP</sequence>
<dbReference type="GO" id="GO:0032259">
    <property type="term" value="P:methylation"/>
    <property type="evidence" value="ECO:0007669"/>
    <property type="project" value="UniProtKB-KW"/>
</dbReference>
<evidence type="ECO:0000256" key="2">
    <source>
        <dbReference type="ARBA" id="ARBA00022679"/>
    </source>
</evidence>
<dbReference type="AlphaFoldDB" id="A0A2P8AJG0"/>
<comment type="caution">
    <text evidence="4">The sequence shown here is derived from an EMBL/GenBank/DDBJ whole genome shotgun (WGS) entry which is preliminary data.</text>
</comment>
<reference evidence="4 5" key="1">
    <citation type="submission" date="2017-05" db="EMBL/GenBank/DDBJ databases">
        <title>Draft genome sequence of Elsinoe australis.</title>
        <authorList>
            <person name="Cheng Q."/>
        </authorList>
    </citation>
    <scope>NUCLEOTIDE SEQUENCE [LARGE SCALE GENOMIC DNA]</scope>
    <source>
        <strain evidence="4 5">NL1</strain>
    </source>
</reference>
<dbReference type="OrthoDB" id="6329284at2759"/>
<dbReference type="CDD" id="cd02440">
    <property type="entry name" value="AdoMet_MTases"/>
    <property type="match status" value="1"/>
</dbReference>
<evidence type="ECO:0000313" key="5">
    <source>
        <dbReference type="Proteomes" id="UP000243723"/>
    </source>
</evidence>
<feature type="domain" description="Methyltransferase" evidence="3">
    <location>
        <begin position="39"/>
        <end position="140"/>
    </location>
</feature>
<evidence type="ECO:0000259" key="3">
    <source>
        <dbReference type="Pfam" id="PF13649"/>
    </source>
</evidence>
<protein>
    <recommendedName>
        <fullName evidence="3">Methyltransferase domain-containing protein</fullName>
    </recommendedName>
</protein>
<accession>A0A2P8AJG0</accession>
<proteinExistence type="predicted"/>
<evidence type="ECO:0000313" key="4">
    <source>
        <dbReference type="EMBL" id="PSK60610.1"/>
    </source>
</evidence>
<dbReference type="STRING" id="40998.A0A2P8AJG0"/>
<organism evidence="4 5">
    <name type="scientific">Elsinoe australis</name>
    <dbReference type="NCBI Taxonomy" id="40998"/>
    <lineage>
        <taxon>Eukaryota</taxon>
        <taxon>Fungi</taxon>
        <taxon>Dikarya</taxon>
        <taxon>Ascomycota</taxon>
        <taxon>Pezizomycotina</taxon>
        <taxon>Dothideomycetes</taxon>
        <taxon>Dothideomycetidae</taxon>
        <taxon>Myriangiales</taxon>
        <taxon>Elsinoaceae</taxon>
        <taxon>Elsinoe</taxon>
    </lineage>
</organism>